<keyword evidence="5" id="KW-0676">Redox-active center</keyword>
<dbReference type="InterPro" id="IPR012336">
    <property type="entry name" value="Thioredoxin-like_fold"/>
</dbReference>
<dbReference type="Pfam" id="PF13462">
    <property type="entry name" value="Thioredoxin_4"/>
    <property type="match status" value="1"/>
</dbReference>
<proteinExistence type="inferred from homology"/>
<protein>
    <submittedName>
        <fullName evidence="8">Protein-disulfide isomerase</fullName>
    </submittedName>
</protein>
<gene>
    <name evidence="7" type="ORF">BECKUNK1418G_GA0071005_11177</name>
    <name evidence="8" type="ORF">BECKUNK1418H_GA0071006_105019</name>
</gene>
<name>A0A451AYH3_9GAMM</name>
<sequence>MLLFVSFVIFVDGFFYFFCPPNNRIKNMKTPHKKSSNALFGIALLLTLGATQTLAADRVLFQLNGADYDQSKLSQGSRLALFAAESRHYQGLKQVIDQELFEIYLAEEAKRLAKSLEEIRAERLAGTEPTEKEIRAFYDSRKARMKKSYGAVRDQFARYLRKKAVSEKKAALVAQYREKNAVKMPMSRPVAPVMEIATEGFPVKGDPKAPVTIVEFADYKCGYCKKAAESIKRVLARFEGKVKLVYMDRPILGSASKAMAQGGVCADKQGKFWAWHDLAYKNQKSLTEESPAALAREIGLDGKAFDACFESDATIARIGKSEKEAERLQLTSVPSIFVNGKWIISRDLERDLIRAVEEALAE</sequence>
<evidence type="ECO:0000256" key="3">
    <source>
        <dbReference type="ARBA" id="ARBA00023002"/>
    </source>
</evidence>
<reference evidence="8" key="1">
    <citation type="submission" date="2019-02" db="EMBL/GenBank/DDBJ databases">
        <authorList>
            <person name="Gruber-Vodicka R. H."/>
            <person name="Seah K. B. B."/>
        </authorList>
    </citation>
    <scope>NUCLEOTIDE SEQUENCE</scope>
    <source>
        <strain evidence="8">BECK_BY19</strain>
        <strain evidence="7">BECK_BY8</strain>
    </source>
</reference>
<organism evidence="8">
    <name type="scientific">Candidatus Kentrum sp. UNK</name>
    <dbReference type="NCBI Taxonomy" id="2126344"/>
    <lineage>
        <taxon>Bacteria</taxon>
        <taxon>Pseudomonadati</taxon>
        <taxon>Pseudomonadota</taxon>
        <taxon>Gammaproteobacteria</taxon>
        <taxon>Candidatus Kentrum</taxon>
    </lineage>
</organism>
<evidence type="ECO:0000256" key="2">
    <source>
        <dbReference type="ARBA" id="ARBA00022729"/>
    </source>
</evidence>
<evidence type="ECO:0000256" key="1">
    <source>
        <dbReference type="ARBA" id="ARBA00005791"/>
    </source>
</evidence>
<dbReference type="GO" id="GO:0016853">
    <property type="term" value="F:isomerase activity"/>
    <property type="evidence" value="ECO:0007669"/>
    <property type="project" value="UniProtKB-KW"/>
</dbReference>
<accession>A0A451AYH3</accession>
<dbReference type="SUPFAM" id="SSF52833">
    <property type="entry name" value="Thioredoxin-like"/>
    <property type="match status" value="1"/>
</dbReference>
<comment type="similarity">
    <text evidence="1">Belongs to the thioredoxin family. DsbA subfamily.</text>
</comment>
<keyword evidence="3" id="KW-0560">Oxidoreductase</keyword>
<keyword evidence="8" id="KW-0413">Isomerase</keyword>
<dbReference type="PANTHER" id="PTHR13887:SF14">
    <property type="entry name" value="DISULFIDE BOND FORMATION PROTEIN D"/>
    <property type="match status" value="1"/>
</dbReference>
<dbReference type="EMBL" id="CAADGD010000050">
    <property type="protein sequence ID" value="VFK71099.1"/>
    <property type="molecule type" value="Genomic_DNA"/>
</dbReference>
<dbReference type="PANTHER" id="PTHR13887">
    <property type="entry name" value="GLUTATHIONE S-TRANSFERASE KAPPA"/>
    <property type="match status" value="1"/>
</dbReference>
<dbReference type="InterPro" id="IPR036249">
    <property type="entry name" value="Thioredoxin-like_sf"/>
</dbReference>
<feature type="domain" description="Thioredoxin" evidence="6">
    <location>
        <begin position="184"/>
        <end position="361"/>
    </location>
</feature>
<evidence type="ECO:0000313" key="7">
    <source>
        <dbReference type="EMBL" id="VFK66942.1"/>
    </source>
</evidence>
<evidence type="ECO:0000313" key="8">
    <source>
        <dbReference type="EMBL" id="VFK71099.1"/>
    </source>
</evidence>
<dbReference type="GO" id="GO:0016491">
    <property type="term" value="F:oxidoreductase activity"/>
    <property type="evidence" value="ECO:0007669"/>
    <property type="project" value="UniProtKB-KW"/>
</dbReference>
<dbReference type="PROSITE" id="PS51352">
    <property type="entry name" value="THIOREDOXIN_2"/>
    <property type="match status" value="1"/>
</dbReference>
<keyword evidence="4" id="KW-1015">Disulfide bond</keyword>
<dbReference type="EMBL" id="CAADFZ010000117">
    <property type="protein sequence ID" value="VFK66942.1"/>
    <property type="molecule type" value="Genomic_DNA"/>
</dbReference>
<evidence type="ECO:0000256" key="5">
    <source>
        <dbReference type="ARBA" id="ARBA00023284"/>
    </source>
</evidence>
<keyword evidence="2" id="KW-0732">Signal</keyword>
<evidence type="ECO:0000256" key="4">
    <source>
        <dbReference type="ARBA" id="ARBA00023157"/>
    </source>
</evidence>
<dbReference type="InterPro" id="IPR013766">
    <property type="entry name" value="Thioredoxin_domain"/>
</dbReference>
<evidence type="ECO:0000259" key="6">
    <source>
        <dbReference type="PROSITE" id="PS51352"/>
    </source>
</evidence>
<dbReference type="AlphaFoldDB" id="A0A451AYH3"/>
<dbReference type="Gene3D" id="3.40.30.10">
    <property type="entry name" value="Glutaredoxin"/>
    <property type="match status" value="1"/>
</dbReference>